<keyword evidence="1" id="KW-0472">Membrane</keyword>
<evidence type="ECO:0008006" key="4">
    <source>
        <dbReference type="Google" id="ProtNLM"/>
    </source>
</evidence>
<dbReference type="AlphaFoldDB" id="A0AA51R8I7"/>
<evidence type="ECO:0000313" key="3">
    <source>
        <dbReference type="Proteomes" id="UP001244443"/>
    </source>
</evidence>
<organism evidence="2 3">
    <name type="scientific">Marivirga arenosa</name>
    <dbReference type="NCBI Taxonomy" id="3059076"/>
    <lineage>
        <taxon>Bacteria</taxon>
        <taxon>Pseudomonadati</taxon>
        <taxon>Bacteroidota</taxon>
        <taxon>Cytophagia</taxon>
        <taxon>Cytophagales</taxon>
        <taxon>Marivirgaceae</taxon>
        <taxon>Marivirga</taxon>
    </lineage>
</organism>
<keyword evidence="1" id="KW-1133">Transmembrane helix</keyword>
<protein>
    <recommendedName>
        <fullName evidence="4">PH domain-containing protein</fullName>
    </recommendedName>
</protein>
<feature type="transmembrane region" description="Helical" evidence="1">
    <location>
        <begin position="20"/>
        <end position="49"/>
    </location>
</feature>
<accession>A0AA51R8I7</accession>
<dbReference type="RefSeq" id="WP_308356562.1">
    <property type="nucleotide sequence ID" value="NZ_CP129970.2"/>
</dbReference>
<evidence type="ECO:0000313" key="2">
    <source>
        <dbReference type="EMBL" id="WMN06666.1"/>
    </source>
</evidence>
<name>A0AA51R8I7_9BACT</name>
<gene>
    <name evidence="2" type="ORF">QYS48_33255</name>
</gene>
<keyword evidence="3" id="KW-1185">Reference proteome</keyword>
<dbReference type="Proteomes" id="UP001244443">
    <property type="component" value="Chromosome"/>
</dbReference>
<dbReference type="EMBL" id="CP129970">
    <property type="protein sequence ID" value="WMN06666.1"/>
    <property type="molecule type" value="Genomic_DNA"/>
</dbReference>
<evidence type="ECO:0000256" key="1">
    <source>
        <dbReference type="SAM" id="Phobius"/>
    </source>
</evidence>
<proteinExistence type="predicted"/>
<reference evidence="2" key="1">
    <citation type="submission" date="2023-08" db="EMBL/GenBank/DDBJ databases">
        <title>Comparative genomics and taxonomic characterization of three novel marine species of genus Marivirga.</title>
        <authorList>
            <person name="Muhammad N."/>
            <person name="Kim S.-G."/>
        </authorList>
    </citation>
    <scope>NUCLEOTIDE SEQUENCE [LARGE SCALE GENOMIC DNA]</scope>
    <source>
        <strain evidence="2">ABR2-2</strain>
    </source>
</reference>
<sequence length="139" mass="16016">MKNYSKRNWRGNLSMLFFSLALIGAFAYVGVDLVVIAILGTIAAIVLLIDKKLYIFGDSIIIKYTFLPFIPYKFLFDEIAEIQIIYQGGKGNEEVMKIHLKRGRKKTFKLNMGSDFQMFVNDLRKNGIKVDASRHPYIR</sequence>
<keyword evidence="1" id="KW-0812">Transmembrane</keyword>